<protein>
    <submittedName>
        <fullName evidence="1">Uncharacterized protein</fullName>
    </submittedName>
</protein>
<dbReference type="RefSeq" id="WP_344691908.1">
    <property type="nucleotide sequence ID" value="NZ_BAABBF010000001.1"/>
</dbReference>
<dbReference type="Proteomes" id="UP001500523">
    <property type="component" value="Unassembled WGS sequence"/>
</dbReference>
<comment type="caution">
    <text evidence="1">The sequence shown here is derived from an EMBL/GenBank/DDBJ whole genome shotgun (WGS) entry which is preliminary data.</text>
</comment>
<organism evidence="1 2">
    <name type="scientific">Sphingomonas cynarae</name>
    <dbReference type="NCBI Taxonomy" id="930197"/>
    <lineage>
        <taxon>Bacteria</taxon>
        <taxon>Pseudomonadati</taxon>
        <taxon>Pseudomonadota</taxon>
        <taxon>Alphaproteobacteria</taxon>
        <taxon>Sphingomonadales</taxon>
        <taxon>Sphingomonadaceae</taxon>
        <taxon>Sphingomonas</taxon>
    </lineage>
</organism>
<sequence length="213" mass="23014">MKTKTTAVTTTWQSPSEVMDTLYDVREPGCDGVGFALLRPRAKQKANSVAALVGAKLAPIKPAASAPVTPCGMPVTARDHRVVLARGVADTALTRLLDDYDAATRPHQRLLAAVITVRGDEDMPGHDLLDMAATYATIHLARGRRLTSVVALHMPGDELSRALPHAHICILARQHAPSGWLAEHEDLTDTAHGLWAEEWLAFRAGWERLALAA</sequence>
<proteinExistence type="predicted"/>
<reference evidence="2" key="1">
    <citation type="journal article" date="2019" name="Int. J. Syst. Evol. Microbiol.">
        <title>The Global Catalogue of Microorganisms (GCM) 10K type strain sequencing project: providing services to taxonomists for standard genome sequencing and annotation.</title>
        <authorList>
            <consortium name="The Broad Institute Genomics Platform"/>
            <consortium name="The Broad Institute Genome Sequencing Center for Infectious Disease"/>
            <person name="Wu L."/>
            <person name="Ma J."/>
        </authorList>
    </citation>
    <scope>NUCLEOTIDE SEQUENCE [LARGE SCALE GENOMIC DNA]</scope>
    <source>
        <strain evidence="2">JCM 17498</strain>
    </source>
</reference>
<accession>A0ABP7CZD2</accession>
<evidence type="ECO:0000313" key="2">
    <source>
        <dbReference type="Proteomes" id="UP001500523"/>
    </source>
</evidence>
<evidence type="ECO:0000313" key="1">
    <source>
        <dbReference type="EMBL" id="GAA3698690.1"/>
    </source>
</evidence>
<name>A0ABP7CZD2_9SPHN</name>
<dbReference type="EMBL" id="BAABBF010000001">
    <property type="protein sequence ID" value="GAA3698690.1"/>
    <property type="molecule type" value="Genomic_DNA"/>
</dbReference>
<keyword evidence="2" id="KW-1185">Reference proteome</keyword>
<gene>
    <name evidence="1" type="ORF">GCM10022268_06300</name>
</gene>